<evidence type="ECO:0000313" key="13">
    <source>
        <dbReference type="EMBL" id="RDI19626.1"/>
    </source>
</evidence>
<dbReference type="PROSITE" id="PS00374">
    <property type="entry name" value="MGMT"/>
    <property type="match status" value="1"/>
</dbReference>
<dbReference type="InterPro" id="IPR014048">
    <property type="entry name" value="MethylDNA_cys_MeTrfase_DNA-bd"/>
</dbReference>
<dbReference type="AlphaFoldDB" id="A0A370FB45"/>
<feature type="domain" description="Methylated-DNA-[protein]-cysteine S-methyltransferase DNA binding" evidence="11">
    <location>
        <begin position="90"/>
        <end position="170"/>
    </location>
</feature>
<evidence type="ECO:0000256" key="5">
    <source>
        <dbReference type="ARBA" id="ARBA00022679"/>
    </source>
</evidence>
<protein>
    <recommendedName>
        <fullName evidence="9">Methylated-DNA--protein-cysteine methyltransferase</fullName>
        <ecNumber evidence="9">2.1.1.63</ecNumber>
    </recommendedName>
    <alternativeName>
        <fullName evidence="9">6-O-methylguanine-DNA methyltransferase</fullName>
        <shortName evidence="9">MGMT</shortName>
    </alternativeName>
    <alternativeName>
        <fullName evidence="9">O-6-methylguanine-DNA-alkyltransferase</fullName>
    </alternativeName>
</protein>
<dbReference type="Pfam" id="PF01035">
    <property type="entry name" value="DNA_binding_1"/>
    <property type="match status" value="1"/>
</dbReference>
<evidence type="ECO:0000256" key="8">
    <source>
        <dbReference type="ARBA" id="ARBA00049348"/>
    </source>
</evidence>
<keyword evidence="4 9" id="KW-0489">Methyltransferase</keyword>
<dbReference type="InterPro" id="IPR036217">
    <property type="entry name" value="MethylDNA_cys_MeTrfase_DNAb"/>
</dbReference>
<accession>A0A370FB45</accession>
<dbReference type="CDD" id="cd06445">
    <property type="entry name" value="ATase"/>
    <property type="match status" value="1"/>
</dbReference>
<feature type="domain" description="Methylguanine DNA methyltransferase ribonuclease-like" evidence="12">
    <location>
        <begin position="19"/>
        <end position="85"/>
    </location>
</feature>
<feature type="active site" description="Nucleophile; methyl group acceptor" evidence="9">
    <location>
        <position position="141"/>
    </location>
</feature>
<keyword evidence="7 9" id="KW-0234">DNA repair</keyword>
<evidence type="ECO:0000313" key="14">
    <source>
        <dbReference type="Proteomes" id="UP000255265"/>
    </source>
</evidence>
<keyword evidence="3 9" id="KW-0963">Cytoplasm</keyword>
<dbReference type="SUPFAM" id="SSF53155">
    <property type="entry name" value="Methylated DNA-protein cysteine methyltransferase domain"/>
    <property type="match status" value="1"/>
</dbReference>
<dbReference type="InterPro" id="IPR036631">
    <property type="entry name" value="MGMT_N_sf"/>
</dbReference>
<dbReference type="PANTHER" id="PTHR10815">
    <property type="entry name" value="METHYLATED-DNA--PROTEIN-CYSTEINE METHYLTRANSFERASE"/>
    <property type="match status" value="1"/>
</dbReference>
<dbReference type="STRING" id="433924.NS331_00780"/>
<evidence type="ECO:0000256" key="1">
    <source>
        <dbReference type="ARBA" id="ARBA00001286"/>
    </source>
</evidence>
<evidence type="ECO:0000256" key="2">
    <source>
        <dbReference type="ARBA" id="ARBA00008711"/>
    </source>
</evidence>
<comment type="miscellaneous">
    <text evidence="9">This enzyme catalyzes only one turnover and therefore is not strictly catalytic. According to one definition, an enzyme is a biocatalyst that acts repeatedly and over many reaction cycles.</text>
</comment>
<dbReference type="EMBL" id="QQAV01000012">
    <property type="protein sequence ID" value="RDI19626.1"/>
    <property type="molecule type" value="Genomic_DNA"/>
</dbReference>
<evidence type="ECO:0000256" key="6">
    <source>
        <dbReference type="ARBA" id="ARBA00022763"/>
    </source>
</evidence>
<dbReference type="RefSeq" id="WP_114804466.1">
    <property type="nucleotide sequence ID" value="NZ_QQAV01000012.1"/>
</dbReference>
<keyword evidence="6 9" id="KW-0227">DNA damage</keyword>
<dbReference type="InterPro" id="IPR023546">
    <property type="entry name" value="MGMT"/>
</dbReference>
<sequence>MIPAHFRGRPAALLRTCHIDTPLGGVLLAASADGLAGLWFDAQRHHPDTTGWEPDPGHALLQDAAGQLQDYLAGRRTGFELPLDLSRGTPFQKAVWRALLAIPRGGTHSYGALGLALGRPAAMRAVGAAVGRNPLSVIVPCHRVIGADGSLTGYAGGLDRKRALLTLEGVALPPADRGPAARRVGNAPTARERTREVA</sequence>
<dbReference type="EC" id="2.1.1.63" evidence="9"/>
<dbReference type="Gene3D" id="1.10.10.10">
    <property type="entry name" value="Winged helix-like DNA-binding domain superfamily/Winged helix DNA-binding domain"/>
    <property type="match status" value="1"/>
</dbReference>
<name>A0A370FB45_9BURK</name>
<dbReference type="PANTHER" id="PTHR10815:SF5">
    <property type="entry name" value="METHYLATED-DNA--PROTEIN-CYSTEINE METHYLTRANSFERASE"/>
    <property type="match status" value="1"/>
</dbReference>
<proteinExistence type="inferred from homology"/>
<organism evidence="13 14">
    <name type="scientific">Pseudacidovorax intermedius</name>
    <dbReference type="NCBI Taxonomy" id="433924"/>
    <lineage>
        <taxon>Bacteria</taxon>
        <taxon>Pseudomonadati</taxon>
        <taxon>Pseudomonadota</taxon>
        <taxon>Betaproteobacteria</taxon>
        <taxon>Burkholderiales</taxon>
        <taxon>Comamonadaceae</taxon>
        <taxon>Pseudacidovorax</taxon>
    </lineage>
</organism>
<dbReference type="InterPro" id="IPR001497">
    <property type="entry name" value="MethylDNA_cys_MeTrfase_AS"/>
</dbReference>
<dbReference type="GO" id="GO:0006307">
    <property type="term" value="P:DNA alkylation repair"/>
    <property type="evidence" value="ECO:0007669"/>
    <property type="project" value="UniProtKB-UniRule"/>
</dbReference>
<comment type="function">
    <text evidence="9">Involved in the cellular defense against the biological effects of O6-methylguanine (O6-MeG) and O4-methylthymine (O4-MeT) in DNA. Repairs the methylated nucleobase in DNA by stoichiometrically transferring the methyl group to a cysteine residue in the enzyme. This is a suicide reaction: the enzyme is irreversibly inactivated.</text>
</comment>
<comment type="subcellular location">
    <subcellularLocation>
        <location evidence="9">Cytoplasm</location>
    </subcellularLocation>
</comment>
<dbReference type="GO" id="GO:0003908">
    <property type="term" value="F:methylated-DNA-[protein]-cysteine S-methyltransferase activity"/>
    <property type="evidence" value="ECO:0007669"/>
    <property type="project" value="UniProtKB-UniRule"/>
</dbReference>
<dbReference type="GO" id="GO:0005737">
    <property type="term" value="C:cytoplasm"/>
    <property type="evidence" value="ECO:0007669"/>
    <property type="project" value="UniProtKB-SubCell"/>
</dbReference>
<evidence type="ECO:0000256" key="10">
    <source>
        <dbReference type="SAM" id="MobiDB-lite"/>
    </source>
</evidence>
<keyword evidence="14" id="KW-1185">Reference proteome</keyword>
<evidence type="ECO:0000259" key="12">
    <source>
        <dbReference type="Pfam" id="PF02870"/>
    </source>
</evidence>
<evidence type="ECO:0000256" key="3">
    <source>
        <dbReference type="ARBA" id="ARBA00022490"/>
    </source>
</evidence>
<dbReference type="OrthoDB" id="9802228at2"/>
<dbReference type="GO" id="GO:0032259">
    <property type="term" value="P:methylation"/>
    <property type="evidence" value="ECO:0007669"/>
    <property type="project" value="UniProtKB-KW"/>
</dbReference>
<comment type="caution">
    <text evidence="13">The sequence shown here is derived from an EMBL/GenBank/DDBJ whole genome shotgun (WGS) entry which is preliminary data.</text>
</comment>
<keyword evidence="5 9" id="KW-0808">Transferase</keyword>
<evidence type="ECO:0000256" key="9">
    <source>
        <dbReference type="HAMAP-Rule" id="MF_00772"/>
    </source>
</evidence>
<comment type="catalytic activity">
    <reaction evidence="8 9">
        <text>a 6-O-methyl-2'-deoxyguanosine in DNA + L-cysteinyl-[protein] = S-methyl-L-cysteinyl-[protein] + a 2'-deoxyguanosine in DNA</text>
        <dbReference type="Rhea" id="RHEA:24000"/>
        <dbReference type="Rhea" id="RHEA-COMP:10131"/>
        <dbReference type="Rhea" id="RHEA-COMP:10132"/>
        <dbReference type="Rhea" id="RHEA-COMP:11367"/>
        <dbReference type="Rhea" id="RHEA-COMP:11368"/>
        <dbReference type="ChEBI" id="CHEBI:29950"/>
        <dbReference type="ChEBI" id="CHEBI:82612"/>
        <dbReference type="ChEBI" id="CHEBI:85445"/>
        <dbReference type="ChEBI" id="CHEBI:85448"/>
        <dbReference type="EC" id="2.1.1.63"/>
    </reaction>
</comment>
<evidence type="ECO:0000256" key="7">
    <source>
        <dbReference type="ARBA" id="ARBA00023204"/>
    </source>
</evidence>
<dbReference type="NCBIfam" id="TIGR00589">
    <property type="entry name" value="ogt"/>
    <property type="match status" value="1"/>
</dbReference>
<comment type="similarity">
    <text evidence="2 9">Belongs to the MGMT family.</text>
</comment>
<dbReference type="Proteomes" id="UP000255265">
    <property type="component" value="Unassembled WGS sequence"/>
</dbReference>
<dbReference type="Pfam" id="PF02870">
    <property type="entry name" value="Methyltransf_1N"/>
    <property type="match status" value="1"/>
</dbReference>
<evidence type="ECO:0000256" key="4">
    <source>
        <dbReference type="ARBA" id="ARBA00022603"/>
    </source>
</evidence>
<feature type="region of interest" description="Disordered" evidence="10">
    <location>
        <begin position="176"/>
        <end position="198"/>
    </location>
</feature>
<dbReference type="InterPro" id="IPR008332">
    <property type="entry name" value="MethylG_MeTrfase_N"/>
</dbReference>
<dbReference type="Gene3D" id="3.30.160.70">
    <property type="entry name" value="Methylated DNA-protein cysteine methyltransferase domain"/>
    <property type="match status" value="1"/>
</dbReference>
<dbReference type="FunFam" id="1.10.10.10:FF:000214">
    <property type="entry name" value="Methylated-DNA--protein-cysteine methyltransferase"/>
    <property type="match status" value="1"/>
</dbReference>
<evidence type="ECO:0000259" key="11">
    <source>
        <dbReference type="Pfam" id="PF01035"/>
    </source>
</evidence>
<comment type="catalytic activity">
    <reaction evidence="1 9">
        <text>a 4-O-methyl-thymidine in DNA + L-cysteinyl-[protein] = a thymidine in DNA + S-methyl-L-cysteinyl-[protein]</text>
        <dbReference type="Rhea" id="RHEA:53428"/>
        <dbReference type="Rhea" id="RHEA-COMP:10131"/>
        <dbReference type="Rhea" id="RHEA-COMP:10132"/>
        <dbReference type="Rhea" id="RHEA-COMP:13555"/>
        <dbReference type="Rhea" id="RHEA-COMP:13556"/>
        <dbReference type="ChEBI" id="CHEBI:29950"/>
        <dbReference type="ChEBI" id="CHEBI:82612"/>
        <dbReference type="ChEBI" id="CHEBI:137386"/>
        <dbReference type="ChEBI" id="CHEBI:137387"/>
        <dbReference type="EC" id="2.1.1.63"/>
    </reaction>
</comment>
<dbReference type="SUPFAM" id="SSF46767">
    <property type="entry name" value="Methylated DNA-protein cysteine methyltransferase, C-terminal domain"/>
    <property type="match status" value="1"/>
</dbReference>
<dbReference type="InterPro" id="IPR036388">
    <property type="entry name" value="WH-like_DNA-bd_sf"/>
</dbReference>
<gene>
    <name evidence="13" type="ORF">DFR41_112133</name>
</gene>
<dbReference type="HAMAP" id="MF_00772">
    <property type="entry name" value="OGT"/>
    <property type="match status" value="1"/>
</dbReference>
<reference evidence="13 14" key="1">
    <citation type="submission" date="2018-07" db="EMBL/GenBank/DDBJ databases">
        <title>Genomic Encyclopedia of Type Strains, Phase IV (KMG-IV): sequencing the most valuable type-strain genomes for metagenomic binning, comparative biology and taxonomic classification.</title>
        <authorList>
            <person name="Goeker M."/>
        </authorList>
    </citation>
    <scope>NUCLEOTIDE SEQUENCE [LARGE SCALE GENOMIC DNA]</scope>
    <source>
        <strain evidence="13 14">DSM 21352</strain>
    </source>
</reference>